<accession>A0A9Q3BNH0</accession>
<organism evidence="2 3">
    <name type="scientific">Austropuccinia psidii MF-1</name>
    <dbReference type="NCBI Taxonomy" id="1389203"/>
    <lineage>
        <taxon>Eukaryota</taxon>
        <taxon>Fungi</taxon>
        <taxon>Dikarya</taxon>
        <taxon>Basidiomycota</taxon>
        <taxon>Pucciniomycotina</taxon>
        <taxon>Pucciniomycetes</taxon>
        <taxon>Pucciniales</taxon>
        <taxon>Sphaerophragmiaceae</taxon>
        <taxon>Austropuccinia</taxon>
    </lineage>
</organism>
<sequence length="139" mass="15628">MDRCGGGKVSPKKSQVVIGFPGEGLRKRPNMNVTKKNKKCHNFEAERDSLKQGDYSVNSEVENNNNEGPQTETSLTSTKNIQASQESEKLKNDTMDQDMSDIVLEPEPKLSTSASDEGRFLPCIEEFEEILNYHFNITK</sequence>
<dbReference type="Proteomes" id="UP000765509">
    <property type="component" value="Unassembled WGS sequence"/>
</dbReference>
<protein>
    <submittedName>
        <fullName evidence="2">Uncharacterized protein</fullName>
    </submittedName>
</protein>
<gene>
    <name evidence="2" type="ORF">O181_008229</name>
</gene>
<name>A0A9Q3BNH0_9BASI</name>
<feature type="compositionally biased region" description="Basic and acidic residues" evidence="1">
    <location>
        <begin position="41"/>
        <end position="51"/>
    </location>
</feature>
<feature type="region of interest" description="Disordered" evidence="1">
    <location>
        <begin position="1"/>
        <end position="96"/>
    </location>
</feature>
<reference evidence="2" key="1">
    <citation type="submission" date="2021-03" db="EMBL/GenBank/DDBJ databases">
        <title>Draft genome sequence of rust myrtle Austropuccinia psidii MF-1, a brazilian biotype.</title>
        <authorList>
            <person name="Quecine M.C."/>
            <person name="Pachon D.M.R."/>
            <person name="Bonatelli M.L."/>
            <person name="Correr F.H."/>
            <person name="Franceschini L.M."/>
            <person name="Leite T.F."/>
            <person name="Margarido G.R.A."/>
            <person name="Almeida C.A."/>
            <person name="Ferrarezi J.A."/>
            <person name="Labate C.A."/>
        </authorList>
    </citation>
    <scope>NUCLEOTIDE SEQUENCE</scope>
    <source>
        <strain evidence="2">MF-1</strain>
    </source>
</reference>
<comment type="caution">
    <text evidence="2">The sequence shown here is derived from an EMBL/GenBank/DDBJ whole genome shotgun (WGS) entry which is preliminary data.</text>
</comment>
<dbReference type="AlphaFoldDB" id="A0A9Q3BNH0"/>
<keyword evidence="3" id="KW-1185">Reference proteome</keyword>
<evidence type="ECO:0000256" key="1">
    <source>
        <dbReference type="SAM" id="MobiDB-lite"/>
    </source>
</evidence>
<proteinExistence type="predicted"/>
<evidence type="ECO:0000313" key="2">
    <source>
        <dbReference type="EMBL" id="MBW0468514.1"/>
    </source>
</evidence>
<feature type="compositionally biased region" description="Polar residues" evidence="1">
    <location>
        <begin position="68"/>
        <end position="85"/>
    </location>
</feature>
<evidence type="ECO:0000313" key="3">
    <source>
        <dbReference type="Proteomes" id="UP000765509"/>
    </source>
</evidence>
<dbReference type="EMBL" id="AVOT02001886">
    <property type="protein sequence ID" value="MBW0468514.1"/>
    <property type="molecule type" value="Genomic_DNA"/>
</dbReference>
<feature type="compositionally biased region" description="Low complexity" evidence="1">
    <location>
        <begin position="56"/>
        <end position="67"/>
    </location>
</feature>